<dbReference type="FunFam" id="1.20.1720.10:FF:000005">
    <property type="entry name" value="Bcr/CflA family efflux transporter"/>
    <property type="match status" value="1"/>
</dbReference>
<keyword evidence="11" id="KW-1185">Reference proteome</keyword>
<evidence type="ECO:0000256" key="5">
    <source>
        <dbReference type="ARBA" id="ARBA00022692"/>
    </source>
</evidence>
<evidence type="ECO:0000256" key="3">
    <source>
        <dbReference type="ARBA" id="ARBA00022448"/>
    </source>
</evidence>
<feature type="domain" description="Major facilitator superfamily (MFS) profile" evidence="9">
    <location>
        <begin position="9"/>
        <end position="396"/>
    </location>
</feature>
<feature type="transmembrane region" description="Helical" evidence="8">
    <location>
        <begin position="249"/>
        <end position="267"/>
    </location>
</feature>
<feature type="transmembrane region" description="Helical" evidence="8">
    <location>
        <begin position="100"/>
        <end position="121"/>
    </location>
</feature>
<keyword evidence="3 8" id="KW-0813">Transport</keyword>
<dbReference type="GO" id="GO:1990961">
    <property type="term" value="P:xenobiotic detoxification by transmembrane export across the plasma membrane"/>
    <property type="evidence" value="ECO:0007669"/>
    <property type="project" value="InterPro"/>
</dbReference>
<feature type="transmembrane region" description="Helical" evidence="8">
    <location>
        <begin position="368"/>
        <end position="390"/>
    </location>
</feature>
<dbReference type="STRING" id="34027.SAMN05421829_101232"/>
<dbReference type="GO" id="GO:0042910">
    <property type="term" value="F:xenobiotic transmembrane transporter activity"/>
    <property type="evidence" value="ECO:0007669"/>
    <property type="project" value="InterPro"/>
</dbReference>
<dbReference type="PROSITE" id="PS50850">
    <property type="entry name" value="MFS"/>
    <property type="match status" value="1"/>
</dbReference>
<keyword evidence="6 8" id="KW-1133">Transmembrane helix</keyword>
<feature type="transmembrane region" description="Helical" evidence="8">
    <location>
        <begin position="133"/>
        <end position="157"/>
    </location>
</feature>
<comment type="caution">
    <text evidence="8">Lacks conserved residue(s) required for the propagation of feature annotation.</text>
</comment>
<evidence type="ECO:0000256" key="8">
    <source>
        <dbReference type="RuleBase" id="RU365088"/>
    </source>
</evidence>
<gene>
    <name evidence="10" type="ORF">SAMN05421829_101232</name>
</gene>
<organism evidence="10 11">
    <name type="scientific">Aromatoleum tolulyticum</name>
    <dbReference type="NCBI Taxonomy" id="34027"/>
    <lineage>
        <taxon>Bacteria</taxon>
        <taxon>Pseudomonadati</taxon>
        <taxon>Pseudomonadota</taxon>
        <taxon>Betaproteobacteria</taxon>
        <taxon>Rhodocyclales</taxon>
        <taxon>Rhodocyclaceae</taxon>
        <taxon>Aromatoleum</taxon>
    </lineage>
</organism>
<dbReference type="OrthoDB" id="9814303at2"/>
<dbReference type="PANTHER" id="PTHR23502">
    <property type="entry name" value="MAJOR FACILITATOR SUPERFAMILY"/>
    <property type="match status" value="1"/>
</dbReference>
<dbReference type="InterPro" id="IPR036259">
    <property type="entry name" value="MFS_trans_sf"/>
</dbReference>
<feature type="transmembrane region" description="Helical" evidence="8">
    <location>
        <begin position="43"/>
        <end position="63"/>
    </location>
</feature>
<dbReference type="NCBIfam" id="TIGR00710">
    <property type="entry name" value="efflux_Bcr_CflA"/>
    <property type="match status" value="1"/>
</dbReference>
<evidence type="ECO:0000256" key="7">
    <source>
        <dbReference type="ARBA" id="ARBA00023136"/>
    </source>
</evidence>
<feature type="transmembrane region" description="Helical" evidence="8">
    <location>
        <begin position="163"/>
        <end position="183"/>
    </location>
</feature>
<evidence type="ECO:0000256" key="4">
    <source>
        <dbReference type="ARBA" id="ARBA00022475"/>
    </source>
</evidence>
<dbReference type="InterPro" id="IPR011701">
    <property type="entry name" value="MFS"/>
</dbReference>
<evidence type="ECO:0000313" key="11">
    <source>
        <dbReference type="Proteomes" id="UP000186819"/>
    </source>
</evidence>
<evidence type="ECO:0000256" key="6">
    <source>
        <dbReference type="ARBA" id="ARBA00022989"/>
    </source>
</evidence>
<dbReference type="RefSeq" id="WP_076600262.1">
    <property type="nucleotide sequence ID" value="NZ_FTMD01000001.1"/>
</dbReference>
<feature type="transmembrane region" description="Helical" evidence="8">
    <location>
        <begin position="75"/>
        <end position="94"/>
    </location>
</feature>
<feature type="transmembrane region" description="Helical" evidence="8">
    <location>
        <begin position="217"/>
        <end position="243"/>
    </location>
</feature>
<comment type="similarity">
    <text evidence="2 8">Belongs to the major facilitator superfamily. Bcr/CmlA family.</text>
</comment>
<feature type="transmembrane region" description="Helical" evidence="8">
    <location>
        <begin position="279"/>
        <end position="300"/>
    </location>
</feature>
<dbReference type="Proteomes" id="UP000186819">
    <property type="component" value="Unassembled WGS sequence"/>
</dbReference>
<dbReference type="InterPro" id="IPR020846">
    <property type="entry name" value="MFS_dom"/>
</dbReference>
<dbReference type="GO" id="GO:0015385">
    <property type="term" value="F:sodium:proton antiporter activity"/>
    <property type="evidence" value="ECO:0007669"/>
    <property type="project" value="TreeGrafter"/>
</dbReference>
<evidence type="ECO:0000256" key="2">
    <source>
        <dbReference type="ARBA" id="ARBA00006236"/>
    </source>
</evidence>
<dbReference type="SUPFAM" id="SSF103473">
    <property type="entry name" value="MFS general substrate transporter"/>
    <property type="match status" value="1"/>
</dbReference>
<dbReference type="CDD" id="cd17320">
    <property type="entry name" value="MFS_MdfA_MDR_like"/>
    <property type="match status" value="1"/>
</dbReference>
<dbReference type="InterPro" id="IPR004812">
    <property type="entry name" value="Efflux_drug-R_Bcr/CmlA"/>
</dbReference>
<feature type="transmembrane region" description="Helical" evidence="8">
    <location>
        <begin position="306"/>
        <end position="329"/>
    </location>
</feature>
<keyword evidence="5 8" id="KW-0812">Transmembrane</keyword>
<protein>
    <recommendedName>
        <fullName evidence="8">Bcr/CflA family efflux transporter</fullName>
    </recommendedName>
</protein>
<sequence length="402" mass="41666">MNTVPSLPLAILVTALVALGPLSTDFYLPALPSITSGLATDVAHAQLTLSVFLFGFAIGQLVYGPLSDRYGRRPVLLFGVAVYVVASVACVFAASIEALIAARFLQALGACAGPVLGRAVVRDIYGPHDSARMLSYVGTAMALAPLVGPVLGGWLAVWSGWRATFAFLVVYSALLLLAIAHLLRETNPHLNSQAGRPAEMWANFALLLKNSRYRGVLLCNALAYSGLFAFISGSPFVFIGMFGFTPQQMGFAFGVIVSGYMTGTTLSGRLSRRLGAERLMGYGVVLGVAAGLSMLGPALAGARDPIAVMLPMWFSACSIGLVMPNAAAIGMAPYPHMAGSAASLMGCSQMGLAALAGVFVGHTLTDSVVPMALVIAVGALLALASHVVWVKSGEPEPCASEA</sequence>
<accession>A0A1N6NCH4</accession>
<evidence type="ECO:0000313" key="10">
    <source>
        <dbReference type="EMBL" id="SIP89778.1"/>
    </source>
</evidence>
<proteinExistence type="inferred from homology"/>
<evidence type="ECO:0000256" key="1">
    <source>
        <dbReference type="ARBA" id="ARBA00004651"/>
    </source>
</evidence>
<evidence type="ECO:0000259" key="9">
    <source>
        <dbReference type="PROSITE" id="PS50850"/>
    </source>
</evidence>
<keyword evidence="4" id="KW-1003">Cell membrane</keyword>
<feature type="transmembrane region" description="Helical" evidence="8">
    <location>
        <begin position="341"/>
        <end position="362"/>
    </location>
</feature>
<dbReference type="PANTHER" id="PTHR23502:SF132">
    <property type="entry name" value="POLYAMINE TRANSPORTER 2-RELATED"/>
    <property type="match status" value="1"/>
</dbReference>
<reference evidence="11" key="1">
    <citation type="submission" date="2017-01" db="EMBL/GenBank/DDBJ databases">
        <authorList>
            <person name="Varghese N."/>
            <person name="Submissions S."/>
        </authorList>
    </citation>
    <scope>NUCLEOTIDE SEQUENCE [LARGE SCALE GENOMIC DNA]</scope>
    <source>
        <strain evidence="11">ATCC 51758</strain>
    </source>
</reference>
<keyword evidence="7 8" id="KW-0472">Membrane</keyword>
<dbReference type="EMBL" id="FTMD01000001">
    <property type="protein sequence ID" value="SIP89778.1"/>
    <property type="molecule type" value="Genomic_DNA"/>
</dbReference>
<dbReference type="AlphaFoldDB" id="A0A1N6NCH4"/>
<dbReference type="GO" id="GO:0005886">
    <property type="term" value="C:plasma membrane"/>
    <property type="evidence" value="ECO:0007669"/>
    <property type="project" value="UniProtKB-SubCell"/>
</dbReference>
<name>A0A1N6NCH4_9RHOO</name>
<keyword evidence="8" id="KW-0997">Cell inner membrane</keyword>
<comment type="subcellular location">
    <subcellularLocation>
        <location evidence="8">Cell inner membrane</location>
        <topology evidence="8">Multi-pass membrane protein</topology>
    </subcellularLocation>
    <subcellularLocation>
        <location evidence="1">Cell membrane</location>
        <topology evidence="1">Multi-pass membrane protein</topology>
    </subcellularLocation>
</comment>
<dbReference type="Pfam" id="PF07690">
    <property type="entry name" value="MFS_1"/>
    <property type="match status" value="1"/>
</dbReference>
<dbReference type="Gene3D" id="1.20.1720.10">
    <property type="entry name" value="Multidrug resistance protein D"/>
    <property type="match status" value="1"/>
</dbReference>